<dbReference type="InterPro" id="IPR001647">
    <property type="entry name" value="HTH_TetR"/>
</dbReference>
<dbReference type="InterPro" id="IPR009057">
    <property type="entry name" value="Homeodomain-like_sf"/>
</dbReference>
<gene>
    <name evidence="4" type="ORF">NMQ00_02900</name>
</gene>
<evidence type="ECO:0000313" key="5">
    <source>
        <dbReference type="Proteomes" id="UP001060325"/>
    </source>
</evidence>
<protein>
    <submittedName>
        <fullName evidence="4">TetR family transcriptional regulator C-terminal domain-containing protein</fullName>
    </submittedName>
</protein>
<sequence length="190" mass="22472">MMKPDLRVIKTKRALHEALVELLKNSSLEQVTISELCRVANVNRGTFYLHYARVEDVFEEYFQEITADLAKSYDEPYRHVKFLNPRDLEPSTIRIFHHVQTYVDFYRIVFSKNVPLAYYYMLFDEVRKLLLRDTAAHKQDEIDHELFCSYQANAIVGMIIHWAEHDFAATPDEMNEQLANILRLDSGRRV</sequence>
<dbReference type="PANTHER" id="PTHR43479">
    <property type="entry name" value="ACREF/ENVCD OPERON REPRESSOR-RELATED"/>
    <property type="match status" value="1"/>
</dbReference>
<dbReference type="PROSITE" id="PS50977">
    <property type="entry name" value="HTH_TETR_2"/>
    <property type="match status" value="1"/>
</dbReference>
<evidence type="ECO:0000256" key="1">
    <source>
        <dbReference type="ARBA" id="ARBA00023125"/>
    </source>
</evidence>
<dbReference type="InterPro" id="IPR039532">
    <property type="entry name" value="TetR_C_Firmicutes"/>
</dbReference>
<dbReference type="Proteomes" id="UP001060325">
    <property type="component" value="Chromosome"/>
</dbReference>
<proteinExistence type="predicted"/>
<keyword evidence="5" id="KW-1185">Reference proteome</keyword>
<dbReference type="RefSeq" id="WP_255178665.1">
    <property type="nucleotide sequence ID" value="NZ_CP101462.1"/>
</dbReference>
<evidence type="ECO:0000313" key="4">
    <source>
        <dbReference type="EMBL" id="UTT44431.1"/>
    </source>
</evidence>
<dbReference type="EMBL" id="CP101462">
    <property type="protein sequence ID" value="UTT44431.1"/>
    <property type="molecule type" value="Genomic_DNA"/>
</dbReference>
<name>A0ABY5FSL4_9BACL</name>
<feature type="domain" description="HTH tetR-type" evidence="3">
    <location>
        <begin position="9"/>
        <end position="69"/>
    </location>
</feature>
<evidence type="ECO:0000259" key="3">
    <source>
        <dbReference type="PROSITE" id="PS50977"/>
    </source>
</evidence>
<dbReference type="PANTHER" id="PTHR43479:SF7">
    <property type="entry name" value="TETR-FAMILY TRANSCRIPTIONAL REGULATOR"/>
    <property type="match status" value="1"/>
</dbReference>
<reference evidence="4" key="1">
    <citation type="submission" date="2022-07" db="EMBL/GenBank/DDBJ databases">
        <title>Complete genome of CX2.</title>
        <authorList>
            <person name="Cao G."/>
        </authorList>
    </citation>
    <scope>NUCLEOTIDE SEQUENCE</scope>
    <source>
        <strain evidence="4">CX2</strain>
    </source>
</reference>
<dbReference type="Gene3D" id="1.10.357.10">
    <property type="entry name" value="Tetracycline Repressor, domain 2"/>
    <property type="match status" value="1"/>
</dbReference>
<feature type="DNA-binding region" description="H-T-H motif" evidence="2">
    <location>
        <begin position="32"/>
        <end position="51"/>
    </location>
</feature>
<dbReference type="Pfam" id="PF14278">
    <property type="entry name" value="TetR_C_8"/>
    <property type="match status" value="1"/>
</dbReference>
<dbReference type="InterPro" id="IPR050624">
    <property type="entry name" value="HTH-type_Tx_Regulator"/>
</dbReference>
<accession>A0ABY5FSL4</accession>
<keyword evidence="1 2" id="KW-0238">DNA-binding</keyword>
<evidence type="ECO:0000256" key="2">
    <source>
        <dbReference type="PROSITE-ProRule" id="PRU00335"/>
    </source>
</evidence>
<organism evidence="4 5">
    <name type="scientific">Exiguobacterium aurantiacum</name>
    <dbReference type="NCBI Taxonomy" id="33987"/>
    <lineage>
        <taxon>Bacteria</taxon>
        <taxon>Bacillati</taxon>
        <taxon>Bacillota</taxon>
        <taxon>Bacilli</taxon>
        <taxon>Bacillales</taxon>
        <taxon>Bacillales Family XII. Incertae Sedis</taxon>
        <taxon>Exiguobacterium</taxon>
    </lineage>
</organism>
<dbReference type="SUPFAM" id="SSF46689">
    <property type="entry name" value="Homeodomain-like"/>
    <property type="match status" value="1"/>
</dbReference>